<dbReference type="PROSITE" id="PS51415">
    <property type="entry name" value="XYLOSE_ISOMERASE"/>
    <property type="match status" value="1"/>
</dbReference>
<evidence type="ECO:0000256" key="6">
    <source>
        <dbReference type="ARBA" id="ARBA00023277"/>
    </source>
</evidence>
<evidence type="ECO:0000256" key="4">
    <source>
        <dbReference type="ARBA" id="ARBA00022723"/>
    </source>
</evidence>
<sequence length="117" mass="12951">MTNLIQLVGSCCGGSSLRNLSSSGGVIGWRQRESTDVEDMFIAHIVGMDTLARGLRNAAKLIEDGSLAELIHMRYASYDNELGALIEAGKANFEMLEKKAIEWVSPWLLQPSRNLRR</sequence>
<proteinExistence type="inferred from homology"/>
<comment type="similarity">
    <text evidence="1">Belongs to the xylose isomerase family.</text>
</comment>
<name>A0A6A2XB18_HIBSY</name>
<accession>A0A6A2XB18</accession>
<keyword evidence="5" id="KW-0413">Isomerase</keyword>
<protein>
    <recommendedName>
        <fullName evidence="2">xylose isomerase</fullName>
        <ecNumber evidence="2">5.3.1.5</ecNumber>
    </recommendedName>
</protein>
<evidence type="ECO:0000256" key="1">
    <source>
        <dbReference type="ARBA" id="ARBA00005765"/>
    </source>
</evidence>
<comment type="catalytic activity">
    <reaction evidence="7">
        <text>alpha-D-xylose = alpha-D-xylulofuranose</text>
        <dbReference type="Rhea" id="RHEA:22816"/>
        <dbReference type="ChEBI" id="CHEBI:28518"/>
        <dbReference type="ChEBI" id="CHEBI:188998"/>
        <dbReference type="EC" id="5.3.1.5"/>
    </reaction>
</comment>
<dbReference type="SUPFAM" id="SSF51658">
    <property type="entry name" value="Xylose isomerase-like"/>
    <property type="match status" value="1"/>
</dbReference>
<evidence type="ECO:0000256" key="2">
    <source>
        <dbReference type="ARBA" id="ARBA00011958"/>
    </source>
</evidence>
<dbReference type="PANTHER" id="PTHR48408">
    <property type="match status" value="1"/>
</dbReference>
<evidence type="ECO:0000256" key="7">
    <source>
        <dbReference type="ARBA" id="ARBA00033659"/>
    </source>
</evidence>
<dbReference type="AlphaFoldDB" id="A0A6A2XB18"/>
<dbReference type="GO" id="GO:0009045">
    <property type="term" value="F:xylose isomerase activity"/>
    <property type="evidence" value="ECO:0007669"/>
    <property type="project" value="UniProtKB-EC"/>
</dbReference>
<keyword evidence="3" id="KW-0859">Xylose metabolism</keyword>
<evidence type="ECO:0000313" key="9">
    <source>
        <dbReference type="Proteomes" id="UP000436088"/>
    </source>
</evidence>
<reference evidence="8" key="1">
    <citation type="submission" date="2019-09" db="EMBL/GenBank/DDBJ databases">
        <title>Draft genome information of white flower Hibiscus syriacus.</title>
        <authorList>
            <person name="Kim Y.-M."/>
        </authorList>
    </citation>
    <scope>NUCLEOTIDE SEQUENCE [LARGE SCALE GENOMIC DNA]</scope>
    <source>
        <strain evidence="8">YM2019G1</strain>
    </source>
</reference>
<comment type="caution">
    <text evidence="8">The sequence shown here is derived from an EMBL/GenBank/DDBJ whole genome shotgun (WGS) entry which is preliminary data.</text>
</comment>
<keyword evidence="6" id="KW-0119">Carbohydrate metabolism</keyword>
<evidence type="ECO:0000256" key="5">
    <source>
        <dbReference type="ARBA" id="ARBA00023235"/>
    </source>
</evidence>
<dbReference type="InterPro" id="IPR001998">
    <property type="entry name" value="Xylose_isomerase"/>
</dbReference>
<evidence type="ECO:0000313" key="8">
    <source>
        <dbReference type="EMBL" id="KAE8655539.1"/>
    </source>
</evidence>
<dbReference type="Gene3D" id="3.20.20.150">
    <property type="entry name" value="Divalent-metal-dependent TIM barrel enzymes"/>
    <property type="match status" value="1"/>
</dbReference>
<dbReference type="EC" id="5.3.1.5" evidence="2"/>
<gene>
    <name evidence="8" type="ORF">F3Y22_tig00117026pilonHSYRG00143</name>
</gene>
<organism evidence="8 9">
    <name type="scientific">Hibiscus syriacus</name>
    <name type="common">Rose of Sharon</name>
    <dbReference type="NCBI Taxonomy" id="106335"/>
    <lineage>
        <taxon>Eukaryota</taxon>
        <taxon>Viridiplantae</taxon>
        <taxon>Streptophyta</taxon>
        <taxon>Embryophyta</taxon>
        <taxon>Tracheophyta</taxon>
        <taxon>Spermatophyta</taxon>
        <taxon>Magnoliopsida</taxon>
        <taxon>eudicotyledons</taxon>
        <taxon>Gunneridae</taxon>
        <taxon>Pentapetalae</taxon>
        <taxon>rosids</taxon>
        <taxon>malvids</taxon>
        <taxon>Malvales</taxon>
        <taxon>Malvaceae</taxon>
        <taxon>Malvoideae</taxon>
        <taxon>Hibiscus</taxon>
    </lineage>
</organism>
<dbReference type="InterPro" id="IPR036237">
    <property type="entry name" value="Xyl_isomerase-like_sf"/>
</dbReference>
<keyword evidence="4" id="KW-0479">Metal-binding</keyword>
<dbReference type="GO" id="GO:0046872">
    <property type="term" value="F:metal ion binding"/>
    <property type="evidence" value="ECO:0007669"/>
    <property type="project" value="UniProtKB-KW"/>
</dbReference>
<evidence type="ECO:0000256" key="3">
    <source>
        <dbReference type="ARBA" id="ARBA00022629"/>
    </source>
</evidence>
<dbReference type="PANTHER" id="PTHR48408:SF1">
    <property type="entry name" value="XYLOSE ISOMERASE"/>
    <property type="match status" value="1"/>
</dbReference>
<dbReference type="GO" id="GO:0042732">
    <property type="term" value="P:D-xylose metabolic process"/>
    <property type="evidence" value="ECO:0007669"/>
    <property type="project" value="UniProtKB-KW"/>
</dbReference>
<dbReference type="Proteomes" id="UP000436088">
    <property type="component" value="Unassembled WGS sequence"/>
</dbReference>
<dbReference type="EMBL" id="VEPZ02001778">
    <property type="protein sequence ID" value="KAE8655539.1"/>
    <property type="molecule type" value="Genomic_DNA"/>
</dbReference>
<keyword evidence="9" id="KW-1185">Reference proteome</keyword>